<evidence type="ECO:0000313" key="2">
    <source>
        <dbReference type="Proteomes" id="UP000295741"/>
    </source>
</evidence>
<proteinExistence type="predicted"/>
<dbReference type="Proteomes" id="UP000295741">
    <property type="component" value="Unassembled WGS sequence"/>
</dbReference>
<gene>
    <name evidence="1" type="ORF">BC659_1774</name>
</gene>
<keyword evidence="2" id="KW-1185">Reference proteome</keyword>
<accession>A0A4V3C4L7</accession>
<dbReference type="EMBL" id="SNWP01000011">
    <property type="protein sequence ID" value="TDO26468.1"/>
    <property type="molecule type" value="Genomic_DNA"/>
</dbReference>
<comment type="caution">
    <text evidence="1">The sequence shown here is derived from an EMBL/GenBank/DDBJ whole genome shotgun (WGS) entry which is preliminary data.</text>
</comment>
<name>A0A4V3C4L7_9BACT</name>
<evidence type="ECO:0000313" key="1">
    <source>
        <dbReference type="EMBL" id="TDO26468.1"/>
    </source>
</evidence>
<dbReference type="OrthoDB" id="1433859at2"/>
<sequence length="274" mass="31291">MKKLLFRLIFVVVLILSIVYLMAWKSPRYYIPQNAYNTADSIVPFLQYTGEHERPFLVETKTAIVFGATHTKDRKDPQLIQMENLWSEFKPTIALVEGRLGFLLPPFMDPVQELGEGGMLKALAHRDGVKIMNWDLSKKALADSLQLYFTREQIALQQILNPYFGNLRFGKPSSPDGFIEEYIKRAAYVGLEDSIKTVADIDRIWVKYFPAGPDWRETSDEYALPGYLAKLMATSNDIRNRQLVASIKELVKKGERIFIVCGSSHAYCIAPAFK</sequence>
<protein>
    <submittedName>
        <fullName evidence="1">Uncharacterized protein</fullName>
    </submittedName>
</protein>
<dbReference type="RefSeq" id="WP_133474317.1">
    <property type="nucleotide sequence ID" value="NZ_SNWP01000011.1"/>
</dbReference>
<organism evidence="1 2">
    <name type="scientific">Sediminibacterium goheungense</name>
    <dbReference type="NCBI Taxonomy" id="1086393"/>
    <lineage>
        <taxon>Bacteria</taxon>
        <taxon>Pseudomonadati</taxon>
        <taxon>Bacteroidota</taxon>
        <taxon>Chitinophagia</taxon>
        <taxon>Chitinophagales</taxon>
        <taxon>Chitinophagaceae</taxon>
        <taxon>Sediminibacterium</taxon>
    </lineage>
</organism>
<reference evidence="1 2" key="1">
    <citation type="submission" date="2019-03" db="EMBL/GenBank/DDBJ databases">
        <title>Genomic Encyclopedia of Archaeal and Bacterial Type Strains, Phase II (KMG-II): from individual species to whole genera.</title>
        <authorList>
            <person name="Goeker M."/>
        </authorList>
    </citation>
    <scope>NUCLEOTIDE SEQUENCE [LARGE SCALE GENOMIC DNA]</scope>
    <source>
        <strain evidence="1 2">DSM 28323</strain>
    </source>
</reference>
<dbReference type="AlphaFoldDB" id="A0A4V3C4L7"/>